<dbReference type="EMBL" id="JAEEGB010000052">
    <property type="protein sequence ID" value="MBI6875717.1"/>
    <property type="molecule type" value="Genomic_DNA"/>
</dbReference>
<accession>A0A934I439</accession>
<name>A0A934I439_9CLOT</name>
<keyword evidence="2" id="KW-1185">Reference proteome</keyword>
<comment type="caution">
    <text evidence="1">The sequence shown here is derived from an EMBL/GenBank/DDBJ whole genome shotgun (WGS) entry which is preliminary data.</text>
</comment>
<reference evidence="1" key="1">
    <citation type="submission" date="2020-12" db="EMBL/GenBank/DDBJ databases">
        <title>Clostridium thailandense sp. nov., a novel acetogenic bacterium isolated from peat land soil in Thailand.</title>
        <authorList>
            <person name="Chaikitkaew S."/>
            <person name="Birkeland N.K."/>
        </authorList>
    </citation>
    <scope>NUCLEOTIDE SEQUENCE</scope>
    <source>
        <strain evidence="1">DSM 17425</strain>
    </source>
</reference>
<evidence type="ECO:0000313" key="1">
    <source>
        <dbReference type="EMBL" id="MBI6875717.1"/>
    </source>
</evidence>
<dbReference type="Proteomes" id="UP000622687">
    <property type="component" value="Unassembled WGS sequence"/>
</dbReference>
<protein>
    <submittedName>
        <fullName evidence="1">Uncharacterized protein</fullName>
    </submittedName>
</protein>
<proteinExistence type="predicted"/>
<sequence length="62" mass="7575">MFVVYSNRQMLPIVREVEYDSSFPYRGFQEDIDIKKTKSNEDYYNKVLEEIDEEYIKEHTSD</sequence>
<gene>
    <name evidence="1" type="ORF">I6U51_23905</name>
</gene>
<evidence type="ECO:0000313" key="2">
    <source>
        <dbReference type="Proteomes" id="UP000622687"/>
    </source>
</evidence>
<dbReference type="AlphaFoldDB" id="A0A934I439"/>
<dbReference type="RefSeq" id="WP_211145060.1">
    <property type="nucleotide sequence ID" value="NZ_JAEEGB010000052.1"/>
</dbReference>
<organism evidence="1 2">
    <name type="scientific">Clostridium aciditolerans</name>
    <dbReference type="NCBI Taxonomy" id="339861"/>
    <lineage>
        <taxon>Bacteria</taxon>
        <taxon>Bacillati</taxon>
        <taxon>Bacillota</taxon>
        <taxon>Clostridia</taxon>
        <taxon>Eubacteriales</taxon>
        <taxon>Clostridiaceae</taxon>
        <taxon>Clostridium</taxon>
    </lineage>
</organism>